<accession>A0A1A0QVP0</accession>
<dbReference type="EMBL" id="LZSO01000034">
    <property type="protein sequence ID" value="OBB26177.1"/>
    <property type="molecule type" value="Genomic_DNA"/>
</dbReference>
<gene>
    <name evidence="1" type="ORF">A5792_03430</name>
</gene>
<reference evidence="2" key="1">
    <citation type="submission" date="2016-06" db="EMBL/GenBank/DDBJ databases">
        <authorList>
            <person name="Sutton G."/>
            <person name="Brinkac L."/>
            <person name="Sanka R."/>
            <person name="Adams M."/>
            <person name="Lau E."/>
            <person name="Mehaffy C."/>
            <person name="Tameris M."/>
            <person name="Hatherill M."/>
            <person name="Hanekom W."/>
            <person name="Mahomed H."/>
            <person name="Mcshane H."/>
        </authorList>
    </citation>
    <scope>NUCLEOTIDE SEQUENCE [LARGE SCALE GENOMIC DNA]</scope>
    <source>
        <strain evidence="2">852002-51209_SCH5440388</strain>
    </source>
</reference>
<sequence>MVSYRWQEDPTEDAMSLFAKLSELRAVKTQDSAGTDELSISRADGFQFKAVSMCQGDVVDLDRLLPFDGQLEIVLREVDARTDEMQDVGSIFIRSDELGRGELTQQFSGAGALYDLTYKVI</sequence>
<comment type="caution">
    <text evidence="1">The sequence shown here is derived from an EMBL/GenBank/DDBJ whole genome shotgun (WGS) entry which is preliminary data.</text>
</comment>
<dbReference type="Proteomes" id="UP000093902">
    <property type="component" value="Unassembled WGS sequence"/>
</dbReference>
<protein>
    <submittedName>
        <fullName evidence="1">Uncharacterized protein</fullName>
    </submittedName>
</protein>
<evidence type="ECO:0000313" key="2">
    <source>
        <dbReference type="Proteomes" id="UP000093902"/>
    </source>
</evidence>
<name>A0A1A0QVP0_MYCPR</name>
<dbReference type="AlphaFoldDB" id="A0A1A0QVP0"/>
<proteinExistence type="predicted"/>
<evidence type="ECO:0000313" key="1">
    <source>
        <dbReference type="EMBL" id="OBB26177.1"/>
    </source>
</evidence>
<organism evidence="1 2">
    <name type="scientific">Mycolicibacterium peregrinum</name>
    <name type="common">Mycobacterium peregrinum</name>
    <dbReference type="NCBI Taxonomy" id="43304"/>
    <lineage>
        <taxon>Bacteria</taxon>
        <taxon>Bacillati</taxon>
        <taxon>Actinomycetota</taxon>
        <taxon>Actinomycetes</taxon>
        <taxon>Mycobacteriales</taxon>
        <taxon>Mycobacteriaceae</taxon>
        <taxon>Mycolicibacterium</taxon>
    </lineage>
</organism>